<dbReference type="Proteomes" id="UP001159363">
    <property type="component" value="Chromosome 6"/>
</dbReference>
<comment type="caution">
    <text evidence="1">The sequence shown here is derived from an EMBL/GenBank/DDBJ whole genome shotgun (WGS) entry which is preliminary data.</text>
</comment>
<organism evidence="1 2">
    <name type="scientific">Dryococelus australis</name>
    <dbReference type="NCBI Taxonomy" id="614101"/>
    <lineage>
        <taxon>Eukaryota</taxon>
        <taxon>Metazoa</taxon>
        <taxon>Ecdysozoa</taxon>
        <taxon>Arthropoda</taxon>
        <taxon>Hexapoda</taxon>
        <taxon>Insecta</taxon>
        <taxon>Pterygota</taxon>
        <taxon>Neoptera</taxon>
        <taxon>Polyneoptera</taxon>
        <taxon>Phasmatodea</taxon>
        <taxon>Verophasmatodea</taxon>
        <taxon>Anareolatae</taxon>
        <taxon>Phasmatidae</taxon>
        <taxon>Eurycanthinae</taxon>
        <taxon>Dryococelus</taxon>
    </lineage>
</organism>
<evidence type="ECO:0000313" key="1">
    <source>
        <dbReference type="EMBL" id="KAJ8879714.1"/>
    </source>
</evidence>
<accession>A0ABQ9H600</accession>
<gene>
    <name evidence="1" type="ORF">PR048_020322</name>
</gene>
<sequence length="233" mass="26677">MQSLRHSWEIILQESKVLAEAVGISSHFVTRRRSSRLPNADENTIEEKLQLEAINEFKCCVIFPVLDSFMADLKTRFASYELICHLGSPILTMDLDSDQLKIKTKLLVSKYPKDLAHADDLNEEILHMKSVRGTEFHSENDPLRLLNSIYEKKLEAIFVNLCTGIKLFFCMIPVTVSIAERMANSLKIWQRSITSQNRRKHLAILGTENVLAKNVDFSDIIDHFSQKKSQEGV</sequence>
<name>A0ABQ9H600_9NEOP</name>
<proteinExistence type="predicted"/>
<dbReference type="EMBL" id="JARBHB010000007">
    <property type="protein sequence ID" value="KAJ8879714.1"/>
    <property type="molecule type" value="Genomic_DNA"/>
</dbReference>
<evidence type="ECO:0000313" key="2">
    <source>
        <dbReference type="Proteomes" id="UP001159363"/>
    </source>
</evidence>
<protein>
    <recommendedName>
        <fullName evidence="3">HAT C-terminal dimerisation domain-containing protein</fullName>
    </recommendedName>
</protein>
<keyword evidence="2" id="KW-1185">Reference proteome</keyword>
<reference evidence="1 2" key="1">
    <citation type="submission" date="2023-02" db="EMBL/GenBank/DDBJ databases">
        <title>LHISI_Scaffold_Assembly.</title>
        <authorList>
            <person name="Stuart O.P."/>
            <person name="Cleave R."/>
            <person name="Magrath M.J.L."/>
            <person name="Mikheyev A.S."/>
        </authorList>
    </citation>
    <scope>NUCLEOTIDE SEQUENCE [LARGE SCALE GENOMIC DNA]</scope>
    <source>
        <strain evidence="1">Daus_M_001</strain>
        <tissue evidence="1">Leg muscle</tissue>
    </source>
</reference>
<evidence type="ECO:0008006" key="3">
    <source>
        <dbReference type="Google" id="ProtNLM"/>
    </source>
</evidence>